<keyword evidence="3" id="KW-1185">Reference proteome</keyword>
<keyword evidence="1" id="KW-0812">Transmembrane</keyword>
<keyword evidence="1" id="KW-0472">Membrane</keyword>
<dbReference type="Proteomes" id="UP000316968">
    <property type="component" value="Chromosome"/>
</dbReference>
<reference evidence="2 3" key="1">
    <citation type="submission" date="2019-06" db="EMBL/GenBank/DDBJ databases">
        <title>Saccharibacillus brassicae sp. nov., an endophytic bacterium isolated from Chinese cabbage seeds (Brassica pekinensis).</title>
        <authorList>
            <person name="Jiang L."/>
            <person name="Lee J."/>
            <person name="Kim S.W."/>
        </authorList>
    </citation>
    <scope>NUCLEOTIDE SEQUENCE [LARGE SCALE GENOMIC DNA]</scope>
    <source>
        <strain evidence="3">KCTC 43072 / ATSA2</strain>
    </source>
</reference>
<evidence type="ECO:0000313" key="2">
    <source>
        <dbReference type="EMBL" id="QDH21503.1"/>
    </source>
</evidence>
<dbReference type="OrthoDB" id="2625224at2"/>
<feature type="transmembrane region" description="Helical" evidence="1">
    <location>
        <begin position="7"/>
        <end position="25"/>
    </location>
</feature>
<sequence>MFILAMIIIGLLSYLAGLSSYLYFLKVIYDQSLGSEIAFVIFATLLGFILIAYPAFMGIVYAVDQVAKKFKLLLYPLACIAIFFIPTLLILLIWGGVSPFSDEALLFYFFYIFSGLVFGIGYWLIQKMNLGRVFKSKTNKKTSL</sequence>
<dbReference type="KEGG" id="saca:FFV09_12030"/>
<feature type="transmembrane region" description="Helical" evidence="1">
    <location>
        <begin position="37"/>
        <end position="60"/>
    </location>
</feature>
<evidence type="ECO:0000313" key="3">
    <source>
        <dbReference type="Proteomes" id="UP000316968"/>
    </source>
</evidence>
<keyword evidence="1" id="KW-1133">Transmembrane helix</keyword>
<name>A0A4Y6UUX5_SACBS</name>
<dbReference type="AlphaFoldDB" id="A0A4Y6UUX5"/>
<dbReference type="RefSeq" id="WP_141448048.1">
    <property type="nucleotide sequence ID" value="NZ_CP041217.1"/>
</dbReference>
<dbReference type="EMBL" id="CP041217">
    <property type="protein sequence ID" value="QDH21503.1"/>
    <property type="molecule type" value="Genomic_DNA"/>
</dbReference>
<accession>A0A4Y6UUX5</accession>
<evidence type="ECO:0000256" key="1">
    <source>
        <dbReference type="SAM" id="Phobius"/>
    </source>
</evidence>
<organism evidence="2 3">
    <name type="scientific">Saccharibacillus brassicae</name>
    <dbReference type="NCBI Taxonomy" id="2583377"/>
    <lineage>
        <taxon>Bacteria</taxon>
        <taxon>Bacillati</taxon>
        <taxon>Bacillota</taxon>
        <taxon>Bacilli</taxon>
        <taxon>Bacillales</taxon>
        <taxon>Paenibacillaceae</taxon>
        <taxon>Saccharibacillus</taxon>
    </lineage>
</organism>
<gene>
    <name evidence="2" type="ORF">FFV09_12030</name>
</gene>
<protein>
    <submittedName>
        <fullName evidence="2">Uncharacterized protein</fullName>
    </submittedName>
</protein>
<proteinExistence type="predicted"/>
<feature type="transmembrane region" description="Helical" evidence="1">
    <location>
        <begin position="106"/>
        <end position="125"/>
    </location>
</feature>
<feature type="transmembrane region" description="Helical" evidence="1">
    <location>
        <begin position="72"/>
        <end position="94"/>
    </location>
</feature>